<keyword evidence="3" id="KW-1185">Reference proteome</keyword>
<gene>
    <name evidence="2" type="ORF">VaNZ11_013799</name>
</gene>
<comment type="caution">
    <text evidence="2">The sequence shown here is derived from an EMBL/GenBank/DDBJ whole genome shotgun (WGS) entry which is preliminary data.</text>
</comment>
<feature type="non-terminal residue" evidence="2">
    <location>
        <position position="362"/>
    </location>
</feature>
<evidence type="ECO:0000313" key="3">
    <source>
        <dbReference type="Proteomes" id="UP001165090"/>
    </source>
</evidence>
<dbReference type="Proteomes" id="UP001165090">
    <property type="component" value="Unassembled WGS sequence"/>
</dbReference>
<organism evidence="2 3">
    <name type="scientific">Volvox africanus</name>
    <dbReference type="NCBI Taxonomy" id="51714"/>
    <lineage>
        <taxon>Eukaryota</taxon>
        <taxon>Viridiplantae</taxon>
        <taxon>Chlorophyta</taxon>
        <taxon>core chlorophytes</taxon>
        <taxon>Chlorophyceae</taxon>
        <taxon>CS clade</taxon>
        <taxon>Chlamydomonadales</taxon>
        <taxon>Volvocaceae</taxon>
        <taxon>Volvox</taxon>
    </lineage>
</organism>
<accession>A0ABQ5SIF5</accession>
<feature type="region of interest" description="Disordered" evidence="1">
    <location>
        <begin position="88"/>
        <end position="116"/>
    </location>
</feature>
<dbReference type="EMBL" id="BSDZ01000080">
    <property type="protein sequence ID" value="GLI69268.1"/>
    <property type="molecule type" value="Genomic_DNA"/>
</dbReference>
<protein>
    <submittedName>
        <fullName evidence="2">Uncharacterized protein</fullName>
    </submittedName>
</protein>
<evidence type="ECO:0000256" key="1">
    <source>
        <dbReference type="SAM" id="MobiDB-lite"/>
    </source>
</evidence>
<name>A0ABQ5SIF5_9CHLO</name>
<feature type="compositionally biased region" description="Low complexity" evidence="1">
    <location>
        <begin position="97"/>
        <end position="113"/>
    </location>
</feature>
<proteinExistence type="predicted"/>
<sequence length="362" mass="38525">MKVACMMNSIDGASLMSCGTKLKFRNGALVSRRCLRLATFSAGPMYAFGTASNSSSSGGGGFVHRGINGNRKASLNVVCLSPRPIRYGGRSNTRSPSWSRGGISAGAAAPSSSERPLFPHIDIPSDPSISFAISTANTWQDLRDLYTVAARRIDPGQLLALTQRLAHVTGAVVWPEGVPLPEPTAAGGAPWAAPILIEQEAEEVVALAQTLCRATQVCLPEMYGMQQVAGLLQALVSLGVMPPPSWLKSAELVALRTQREGDMEGGRRATSELLNELLAMAASFQRVGHVPDPSFVGLLGAVQPLEEVQTDQADAPVLLVLAAPQLLCLARAVLLWGLQPPPEWPELFLQATYIRISRANKL</sequence>
<evidence type="ECO:0000313" key="2">
    <source>
        <dbReference type="EMBL" id="GLI69268.1"/>
    </source>
</evidence>
<reference evidence="2 3" key="1">
    <citation type="journal article" date="2023" name="IScience">
        <title>Expanded male sex-determining region conserved during the evolution of homothallism in the green alga Volvox.</title>
        <authorList>
            <person name="Yamamoto K."/>
            <person name="Matsuzaki R."/>
            <person name="Mahakham W."/>
            <person name="Heman W."/>
            <person name="Sekimoto H."/>
            <person name="Kawachi M."/>
            <person name="Minakuchi Y."/>
            <person name="Toyoda A."/>
            <person name="Nozaki H."/>
        </authorList>
    </citation>
    <scope>NUCLEOTIDE SEQUENCE [LARGE SCALE GENOMIC DNA]</scope>
    <source>
        <strain evidence="2 3">NIES-4468</strain>
    </source>
</reference>